<accession>A0A2P2PZX2</accession>
<reference evidence="1" key="1">
    <citation type="submission" date="2018-02" db="EMBL/GenBank/DDBJ databases">
        <title>Rhizophora mucronata_Transcriptome.</title>
        <authorList>
            <person name="Meera S.P."/>
            <person name="Sreeshan A."/>
            <person name="Augustine A."/>
        </authorList>
    </citation>
    <scope>NUCLEOTIDE SEQUENCE</scope>
    <source>
        <tissue evidence="1">Leaf</tissue>
    </source>
</reference>
<dbReference type="EMBL" id="GGEC01079739">
    <property type="protein sequence ID" value="MBX60223.1"/>
    <property type="molecule type" value="Transcribed_RNA"/>
</dbReference>
<protein>
    <submittedName>
        <fullName evidence="1">Uncharacterized protein</fullName>
    </submittedName>
</protein>
<sequence>MKYKFKRILQNIQRVVSNQAIKIRKTVKSMIPWYRSR</sequence>
<proteinExistence type="predicted"/>
<organism evidence="1">
    <name type="scientific">Rhizophora mucronata</name>
    <name type="common">Asiatic mangrove</name>
    <dbReference type="NCBI Taxonomy" id="61149"/>
    <lineage>
        <taxon>Eukaryota</taxon>
        <taxon>Viridiplantae</taxon>
        <taxon>Streptophyta</taxon>
        <taxon>Embryophyta</taxon>
        <taxon>Tracheophyta</taxon>
        <taxon>Spermatophyta</taxon>
        <taxon>Magnoliopsida</taxon>
        <taxon>eudicotyledons</taxon>
        <taxon>Gunneridae</taxon>
        <taxon>Pentapetalae</taxon>
        <taxon>rosids</taxon>
        <taxon>fabids</taxon>
        <taxon>Malpighiales</taxon>
        <taxon>Rhizophoraceae</taxon>
        <taxon>Rhizophora</taxon>
    </lineage>
</organism>
<name>A0A2P2PZX2_RHIMU</name>
<evidence type="ECO:0000313" key="1">
    <source>
        <dbReference type="EMBL" id="MBX60223.1"/>
    </source>
</evidence>
<dbReference type="AlphaFoldDB" id="A0A2P2PZX2"/>